<dbReference type="AlphaFoldDB" id="A0A2T7DQR5"/>
<dbReference type="Proteomes" id="UP000244336">
    <property type="component" value="Chromosome 5"/>
</dbReference>
<keyword evidence="4" id="KW-1185">Reference proteome</keyword>
<feature type="domain" description="Wall-associated receptor kinase C-terminal" evidence="2">
    <location>
        <begin position="16"/>
        <end position="94"/>
    </location>
</feature>
<evidence type="ECO:0000313" key="3">
    <source>
        <dbReference type="EMBL" id="PUZ57933.1"/>
    </source>
</evidence>
<accession>A0A2T7DQR5</accession>
<dbReference type="STRING" id="1504633.A0A2T7DQR5"/>
<keyword evidence="1" id="KW-0325">Glycoprotein</keyword>
<reference evidence="3 4" key="1">
    <citation type="submission" date="2018-04" db="EMBL/GenBank/DDBJ databases">
        <title>WGS assembly of Panicum hallii var. hallii HAL2.</title>
        <authorList>
            <person name="Lovell J."/>
            <person name="Jenkins J."/>
            <person name="Lowry D."/>
            <person name="Mamidi S."/>
            <person name="Sreedasyam A."/>
            <person name="Weng X."/>
            <person name="Barry K."/>
            <person name="Bonette J."/>
            <person name="Campitelli B."/>
            <person name="Daum C."/>
            <person name="Gordon S."/>
            <person name="Gould B."/>
            <person name="Lipzen A."/>
            <person name="MacQueen A."/>
            <person name="Palacio-Mejia J."/>
            <person name="Plott C."/>
            <person name="Shakirov E."/>
            <person name="Shu S."/>
            <person name="Yoshinaga Y."/>
            <person name="Zane M."/>
            <person name="Rokhsar D."/>
            <person name="Grimwood J."/>
            <person name="Schmutz J."/>
            <person name="Juenger T."/>
        </authorList>
    </citation>
    <scope>NUCLEOTIDE SEQUENCE [LARGE SCALE GENOMIC DNA]</scope>
    <source>
        <strain evidence="4">cv. HAL2</strain>
    </source>
</reference>
<sequence length="118" mass="12671">MNCTGPGRWSVYLSRSYETGGPVQEAASTGCQYAAVPVMPGSELRALGDYERLVRRGFLLEWTLPGDCAACDATGGQCRHDAKVNAFRCLCPDGSPQPATCPLGELVTDSTIPYESFF</sequence>
<evidence type="ECO:0000256" key="1">
    <source>
        <dbReference type="ARBA" id="ARBA00023180"/>
    </source>
</evidence>
<gene>
    <name evidence="3" type="ORF">GQ55_5G469400</name>
</gene>
<name>A0A2T7DQR5_9POAL</name>
<protein>
    <recommendedName>
        <fullName evidence="2">Wall-associated receptor kinase C-terminal domain-containing protein</fullName>
    </recommendedName>
</protein>
<dbReference type="OrthoDB" id="635050at2759"/>
<dbReference type="Pfam" id="PF14380">
    <property type="entry name" value="WAK_assoc"/>
    <property type="match status" value="1"/>
</dbReference>
<proteinExistence type="predicted"/>
<dbReference type="Gramene" id="PUZ57933">
    <property type="protein sequence ID" value="PUZ57933"/>
    <property type="gene ID" value="GQ55_5G469400"/>
</dbReference>
<organism evidence="3 4">
    <name type="scientific">Panicum hallii var. hallii</name>
    <dbReference type="NCBI Taxonomy" id="1504633"/>
    <lineage>
        <taxon>Eukaryota</taxon>
        <taxon>Viridiplantae</taxon>
        <taxon>Streptophyta</taxon>
        <taxon>Embryophyta</taxon>
        <taxon>Tracheophyta</taxon>
        <taxon>Spermatophyta</taxon>
        <taxon>Magnoliopsida</taxon>
        <taxon>Liliopsida</taxon>
        <taxon>Poales</taxon>
        <taxon>Poaceae</taxon>
        <taxon>PACMAD clade</taxon>
        <taxon>Panicoideae</taxon>
        <taxon>Panicodae</taxon>
        <taxon>Paniceae</taxon>
        <taxon>Panicinae</taxon>
        <taxon>Panicum</taxon>
        <taxon>Panicum sect. Panicum</taxon>
    </lineage>
</organism>
<dbReference type="EMBL" id="CM009753">
    <property type="protein sequence ID" value="PUZ57933.1"/>
    <property type="molecule type" value="Genomic_DNA"/>
</dbReference>
<evidence type="ECO:0000313" key="4">
    <source>
        <dbReference type="Proteomes" id="UP000244336"/>
    </source>
</evidence>
<dbReference type="InterPro" id="IPR032872">
    <property type="entry name" value="WAK_assoc_C"/>
</dbReference>
<evidence type="ECO:0000259" key="2">
    <source>
        <dbReference type="Pfam" id="PF14380"/>
    </source>
</evidence>